<proteinExistence type="predicted"/>
<dbReference type="Proteomes" id="UP000663920">
    <property type="component" value="Chromosome"/>
</dbReference>
<dbReference type="CDD" id="cd01335">
    <property type="entry name" value="Radical_SAM"/>
    <property type="match status" value="1"/>
</dbReference>
<evidence type="ECO:0000256" key="5">
    <source>
        <dbReference type="ARBA" id="ARBA00023004"/>
    </source>
</evidence>
<evidence type="ECO:0000256" key="1">
    <source>
        <dbReference type="ARBA" id="ARBA00001966"/>
    </source>
</evidence>
<evidence type="ECO:0000256" key="4">
    <source>
        <dbReference type="ARBA" id="ARBA00022723"/>
    </source>
</evidence>
<evidence type="ECO:0000313" key="9">
    <source>
        <dbReference type="Proteomes" id="UP000663920"/>
    </source>
</evidence>
<dbReference type="KEGG" id="pcea:J3359_14385"/>
<dbReference type="InterPro" id="IPR000385">
    <property type="entry name" value="MoaA_NifB_PqqE_Fe-S-bd_CS"/>
</dbReference>
<dbReference type="InterPro" id="IPR007197">
    <property type="entry name" value="rSAM"/>
</dbReference>
<dbReference type="AlphaFoldDB" id="A0A975H6H0"/>
<dbReference type="PROSITE" id="PS01305">
    <property type="entry name" value="MOAA_NIFB_PQQE"/>
    <property type="match status" value="1"/>
</dbReference>
<keyword evidence="5" id="KW-0408">Iron</keyword>
<sequence>MNNLLKCKTVIIKVASRCNLNCTYCYMYNMGDGTYRNQPKTMSYEIVNDLLNRIQEHCHAHDLHEFMFIFHGGEPLLVKKEFYQYFITKAKQKFKNEGVHLRFVIQTNGVLIDESWCNLFNELNISVGISIDGTKDDNDIYRIDHSGKGAYDKILKGLKIAQKNVANGIGTLSVVNIDADPIKTYEHLKSLDVTSIDFLLPDSNYHSLPPLPKNKCKGEKYEEYYADWLIKVFDQWFHDKKNRPLIRMFRYILHMLFGGRASLDSLGLENNEALVIETDGSIEALDVLKICGDGFTKDNAHVKTHSFDQALSSDLAKLYNLAHNNLCDQCLACELVSVCGGGNLPHRYSSESGFNNPSVYCKTLAKLIIHIQNELFNSLPPDLINSSGIQKMDYDVFLKTFQKTRNTIKLELENF</sequence>
<accession>A0A975H6H0</accession>
<protein>
    <submittedName>
        <fullName evidence="8">Radical SAM protein</fullName>
    </submittedName>
</protein>
<evidence type="ECO:0000256" key="3">
    <source>
        <dbReference type="ARBA" id="ARBA00022691"/>
    </source>
</evidence>
<keyword evidence="9" id="KW-1185">Reference proteome</keyword>
<dbReference type="EMBL" id="CP071869">
    <property type="protein sequence ID" value="QTE21988.1"/>
    <property type="molecule type" value="Genomic_DNA"/>
</dbReference>
<dbReference type="SFLD" id="SFLDG01072">
    <property type="entry name" value="dehydrogenase_like"/>
    <property type="match status" value="1"/>
</dbReference>
<gene>
    <name evidence="8" type="ORF">J3359_14385</name>
</gene>
<dbReference type="SFLD" id="SFLDS00029">
    <property type="entry name" value="Radical_SAM"/>
    <property type="match status" value="2"/>
</dbReference>
<keyword evidence="3" id="KW-0949">S-adenosyl-L-methionine</keyword>
<keyword evidence="2" id="KW-0004">4Fe-4S</keyword>
<dbReference type="InterPro" id="IPR023867">
    <property type="entry name" value="Sulphatase_maturase_rSAM"/>
</dbReference>
<dbReference type="SFLD" id="SFLDG01384">
    <property type="entry name" value="thioether_bond_formation_requi"/>
    <property type="match status" value="1"/>
</dbReference>
<evidence type="ECO:0000313" key="8">
    <source>
        <dbReference type="EMBL" id="QTE21988.1"/>
    </source>
</evidence>
<feature type="domain" description="Radical SAM core" evidence="7">
    <location>
        <begin position="4"/>
        <end position="231"/>
    </location>
</feature>
<dbReference type="InterPro" id="IPR013785">
    <property type="entry name" value="Aldolase_TIM"/>
</dbReference>
<dbReference type="RefSeq" id="WP_208077606.1">
    <property type="nucleotide sequence ID" value="NZ_CP071869.1"/>
</dbReference>
<keyword evidence="4" id="KW-0479">Metal-binding</keyword>
<dbReference type="SFLD" id="SFLDG01386">
    <property type="entry name" value="main_SPASM_domain-containing"/>
    <property type="match status" value="2"/>
</dbReference>
<dbReference type="GO" id="GO:0051539">
    <property type="term" value="F:4 iron, 4 sulfur cluster binding"/>
    <property type="evidence" value="ECO:0007669"/>
    <property type="project" value="UniProtKB-KW"/>
</dbReference>
<organism evidence="8 9">
    <name type="scientific">Polaribacter cellanae</name>
    <dbReference type="NCBI Taxonomy" id="2818493"/>
    <lineage>
        <taxon>Bacteria</taxon>
        <taxon>Pseudomonadati</taxon>
        <taxon>Bacteroidota</taxon>
        <taxon>Flavobacteriia</taxon>
        <taxon>Flavobacteriales</taxon>
        <taxon>Flavobacteriaceae</taxon>
    </lineage>
</organism>
<name>A0A975H6H0_9FLAO</name>
<dbReference type="SFLD" id="SFLDG01067">
    <property type="entry name" value="SPASM/twitch_domain_containing"/>
    <property type="match status" value="2"/>
</dbReference>
<dbReference type="InterPro" id="IPR058240">
    <property type="entry name" value="rSAM_sf"/>
</dbReference>
<comment type="cofactor">
    <cofactor evidence="1">
        <name>[4Fe-4S] cluster</name>
        <dbReference type="ChEBI" id="CHEBI:49883"/>
    </cofactor>
</comment>
<keyword evidence="6" id="KW-0411">Iron-sulfur</keyword>
<dbReference type="PANTHER" id="PTHR43273">
    <property type="entry name" value="ANAEROBIC SULFATASE-MATURATING ENZYME HOMOLOG ASLB-RELATED"/>
    <property type="match status" value="1"/>
</dbReference>
<dbReference type="GO" id="GO:0016491">
    <property type="term" value="F:oxidoreductase activity"/>
    <property type="evidence" value="ECO:0007669"/>
    <property type="project" value="InterPro"/>
</dbReference>
<dbReference type="Gene3D" id="3.20.20.70">
    <property type="entry name" value="Aldolase class I"/>
    <property type="match status" value="1"/>
</dbReference>
<dbReference type="Pfam" id="PF04055">
    <property type="entry name" value="Radical_SAM"/>
    <property type="match status" value="1"/>
</dbReference>
<evidence type="ECO:0000259" key="7">
    <source>
        <dbReference type="PROSITE" id="PS51918"/>
    </source>
</evidence>
<dbReference type="GO" id="GO:0046872">
    <property type="term" value="F:metal ion binding"/>
    <property type="evidence" value="ECO:0007669"/>
    <property type="project" value="UniProtKB-KW"/>
</dbReference>
<dbReference type="SUPFAM" id="SSF102114">
    <property type="entry name" value="Radical SAM enzymes"/>
    <property type="match status" value="1"/>
</dbReference>
<dbReference type="PANTHER" id="PTHR43273:SF8">
    <property type="entry name" value="RADICAL SAM DOMAIN PROTEIN"/>
    <property type="match status" value="1"/>
</dbReference>
<evidence type="ECO:0000256" key="2">
    <source>
        <dbReference type="ARBA" id="ARBA00022485"/>
    </source>
</evidence>
<reference evidence="8 9" key="1">
    <citation type="submission" date="2021-03" db="EMBL/GenBank/DDBJ databases">
        <title>Complete genome of Polaribacter_sp.SM13.</title>
        <authorList>
            <person name="Jeong S.W."/>
            <person name="Bae J.W."/>
        </authorList>
    </citation>
    <scope>NUCLEOTIDE SEQUENCE [LARGE SCALE GENOMIC DNA]</scope>
    <source>
        <strain evidence="8 9">SM13</strain>
    </source>
</reference>
<dbReference type="PROSITE" id="PS51918">
    <property type="entry name" value="RADICAL_SAM"/>
    <property type="match status" value="1"/>
</dbReference>
<evidence type="ECO:0000256" key="6">
    <source>
        <dbReference type="ARBA" id="ARBA00023014"/>
    </source>
</evidence>